<dbReference type="InterPro" id="IPR007867">
    <property type="entry name" value="GMC_OxRtase_C"/>
</dbReference>
<dbReference type="PIRSF" id="PIRSF000137">
    <property type="entry name" value="Alcohol_oxidase"/>
    <property type="match status" value="1"/>
</dbReference>
<dbReference type="Pfam" id="PF00732">
    <property type="entry name" value="GMC_oxred_N"/>
    <property type="match status" value="1"/>
</dbReference>
<sequence length="487" mass="52281">MKPSQASVSLGLVYPMPTYPTESLSLNGSAAQERQAKVYGLTVCLRFLQMPSTQDPSSQTPVTARPAYYDPIVGRVNLDLLTGCQVTKLSLQGKSVTGVEVRRVKDSDDESIYIHAKKETILAAGTLNTPNILQKSGIGPKDLEDAGVQVLHGLPGVGTNLQEAPGALLRFNLAADVESSLDMLLQVAHGGATLPDNAYEHQVAAQYLQTRTGPLAKARPQSVAYLSLAATAPDSKDDIVSRIRTQDGGEYLPASYGPEARRGYEMQYTILQARLNRSDSSMFELPFDGGELIAAILQKPLSRGAVLLDPADPMGLPKVDLNSFSNPIDSLMLGVMVNFTRKIYQTNAMAPLQPLETIPGPEFHTAEGIMQQLIKTGGAFASIARPSGTCPMMPLELGGVVDPYLRIHGLEQVSIVDASIIPMAPASRLGSAVYAIAERASDILNERNKLNWRTSVTVVQSVCPSPSRLTLEQTTMPSTLLGRLTPC</sequence>
<dbReference type="KEGG" id="ffu:CLAFUR5_10757"/>
<dbReference type="GO" id="GO:0016614">
    <property type="term" value="F:oxidoreductase activity, acting on CH-OH group of donors"/>
    <property type="evidence" value="ECO:0007669"/>
    <property type="project" value="InterPro"/>
</dbReference>
<accession>A0A9Q8PCP3</accession>
<feature type="domain" description="Glucose-methanol-choline oxidoreductase N-terminal" evidence="3">
    <location>
        <begin position="125"/>
        <end position="139"/>
    </location>
</feature>
<dbReference type="RefSeq" id="XP_047764457.1">
    <property type="nucleotide sequence ID" value="XM_047909905.1"/>
</dbReference>
<dbReference type="InterPro" id="IPR012132">
    <property type="entry name" value="GMC_OxRdtase"/>
</dbReference>
<dbReference type="PROSITE" id="PS00624">
    <property type="entry name" value="GMC_OXRED_2"/>
    <property type="match status" value="1"/>
</dbReference>
<gene>
    <name evidence="4" type="ORF">CLAFUR5_10757</name>
</gene>
<dbReference type="Gene3D" id="3.30.560.10">
    <property type="entry name" value="Glucose Oxidase, domain 3"/>
    <property type="match status" value="1"/>
</dbReference>
<name>A0A9Q8PCP3_PASFU</name>
<dbReference type="InterPro" id="IPR036188">
    <property type="entry name" value="FAD/NAD-bd_sf"/>
</dbReference>
<feature type="binding site" evidence="2">
    <location>
        <position position="86"/>
    </location>
    <ligand>
        <name>FAD</name>
        <dbReference type="ChEBI" id="CHEBI:57692"/>
    </ligand>
</feature>
<evidence type="ECO:0000256" key="2">
    <source>
        <dbReference type="PIRSR" id="PIRSR000137-2"/>
    </source>
</evidence>
<organism evidence="4 5">
    <name type="scientific">Passalora fulva</name>
    <name type="common">Tomato leaf mold</name>
    <name type="synonym">Cladosporium fulvum</name>
    <dbReference type="NCBI Taxonomy" id="5499"/>
    <lineage>
        <taxon>Eukaryota</taxon>
        <taxon>Fungi</taxon>
        <taxon>Dikarya</taxon>
        <taxon>Ascomycota</taxon>
        <taxon>Pezizomycotina</taxon>
        <taxon>Dothideomycetes</taxon>
        <taxon>Dothideomycetidae</taxon>
        <taxon>Mycosphaerellales</taxon>
        <taxon>Mycosphaerellaceae</taxon>
        <taxon>Fulvia</taxon>
    </lineage>
</organism>
<keyword evidence="2" id="KW-0274">FAD</keyword>
<dbReference type="InterPro" id="IPR000172">
    <property type="entry name" value="GMC_OxRdtase_N"/>
</dbReference>
<protein>
    <submittedName>
        <fullName evidence="4">GMC oxidoreductase family protein Mala s</fullName>
    </submittedName>
</protein>
<evidence type="ECO:0000313" key="4">
    <source>
        <dbReference type="EMBL" id="UJO20091.1"/>
    </source>
</evidence>
<comment type="cofactor">
    <cofactor evidence="2">
        <name>FAD</name>
        <dbReference type="ChEBI" id="CHEBI:57692"/>
    </cofactor>
</comment>
<dbReference type="PANTHER" id="PTHR11552:SF115">
    <property type="entry name" value="DEHYDROGENASE XPTC-RELATED"/>
    <property type="match status" value="1"/>
</dbReference>
<dbReference type="GO" id="GO:0050660">
    <property type="term" value="F:flavin adenine dinucleotide binding"/>
    <property type="evidence" value="ECO:0007669"/>
    <property type="project" value="InterPro"/>
</dbReference>
<dbReference type="Pfam" id="PF05199">
    <property type="entry name" value="GMC_oxred_C"/>
    <property type="match status" value="1"/>
</dbReference>
<reference evidence="4" key="2">
    <citation type="journal article" date="2022" name="Microb. Genom.">
        <title>A chromosome-scale genome assembly of the tomato pathogen Cladosporium fulvum reveals a compartmentalized genome architecture and the presence of a dispensable chromosome.</title>
        <authorList>
            <person name="Zaccaron A.Z."/>
            <person name="Chen L.H."/>
            <person name="Samaras A."/>
            <person name="Stergiopoulos I."/>
        </authorList>
    </citation>
    <scope>NUCLEOTIDE SEQUENCE</scope>
    <source>
        <strain evidence="4">Race5_Kim</strain>
    </source>
</reference>
<dbReference type="EMBL" id="CP090169">
    <property type="protein sequence ID" value="UJO20091.1"/>
    <property type="molecule type" value="Genomic_DNA"/>
</dbReference>
<dbReference type="SUPFAM" id="SSF54373">
    <property type="entry name" value="FAD-linked reductases, C-terminal domain"/>
    <property type="match status" value="1"/>
</dbReference>
<dbReference type="PANTHER" id="PTHR11552">
    <property type="entry name" value="GLUCOSE-METHANOL-CHOLINE GMC OXIDOREDUCTASE"/>
    <property type="match status" value="1"/>
</dbReference>
<comment type="similarity">
    <text evidence="1">Belongs to the GMC oxidoreductase family.</text>
</comment>
<keyword evidence="5" id="KW-1185">Reference proteome</keyword>
<dbReference type="OrthoDB" id="269227at2759"/>
<dbReference type="Proteomes" id="UP000756132">
    <property type="component" value="Chromosome 7"/>
</dbReference>
<dbReference type="GO" id="GO:0044550">
    <property type="term" value="P:secondary metabolite biosynthetic process"/>
    <property type="evidence" value="ECO:0007669"/>
    <property type="project" value="TreeGrafter"/>
</dbReference>
<dbReference type="GeneID" id="71990635"/>
<dbReference type="AlphaFoldDB" id="A0A9Q8PCP3"/>
<proteinExistence type="inferred from homology"/>
<dbReference type="SUPFAM" id="SSF51905">
    <property type="entry name" value="FAD/NAD(P)-binding domain"/>
    <property type="match status" value="1"/>
</dbReference>
<reference evidence="4" key="1">
    <citation type="submission" date="2021-12" db="EMBL/GenBank/DDBJ databases">
        <authorList>
            <person name="Zaccaron A."/>
            <person name="Stergiopoulos I."/>
        </authorList>
    </citation>
    <scope>NUCLEOTIDE SEQUENCE</scope>
    <source>
        <strain evidence="4">Race5_Kim</strain>
    </source>
</reference>
<dbReference type="Gene3D" id="3.50.50.60">
    <property type="entry name" value="FAD/NAD(P)-binding domain"/>
    <property type="match status" value="1"/>
</dbReference>
<evidence type="ECO:0000313" key="5">
    <source>
        <dbReference type="Proteomes" id="UP000756132"/>
    </source>
</evidence>
<keyword evidence="2" id="KW-0285">Flavoprotein</keyword>
<evidence type="ECO:0000259" key="3">
    <source>
        <dbReference type="PROSITE" id="PS00624"/>
    </source>
</evidence>
<evidence type="ECO:0000256" key="1">
    <source>
        <dbReference type="ARBA" id="ARBA00010790"/>
    </source>
</evidence>